<reference evidence="2" key="1">
    <citation type="journal article" date="2014" name="Int. J. Syst. Evol. Microbiol.">
        <title>Complete genome sequence of Corynebacterium casei LMG S-19264T (=DSM 44701T), isolated from a smear-ripened cheese.</title>
        <authorList>
            <consortium name="US DOE Joint Genome Institute (JGI-PGF)"/>
            <person name="Walter F."/>
            <person name="Albersmeier A."/>
            <person name="Kalinowski J."/>
            <person name="Ruckert C."/>
        </authorList>
    </citation>
    <scope>NUCLEOTIDE SEQUENCE</scope>
    <source>
        <strain evidence="2">CGMCC 1.15447</strain>
    </source>
</reference>
<dbReference type="SMART" id="SM00331">
    <property type="entry name" value="PP2C_SIG"/>
    <property type="match status" value="1"/>
</dbReference>
<dbReference type="EMBL" id="BMJB01000002">
    <property type="protein sequence ID" value="GGA74675.1"/>
    <property type="molecule type" value="Genomic_DNA"/>
</dbReference>
<comment type="caution">
    <text evidence="2">The sequence shown here is derived from an EMBL/GenBank/DDBJ whole genome shotgun (WGS) entry which is preliminary data.</text>
</comment>
<gene>
    <name evidence="2" type="ORF">GCM10011507_27600</name>
</gene>
<accession>A0A916RWW2</accession>
<protein>
    <recommendedName>
        <fullName evidence="1">PPM-type phosphatase domain-containing protein</fullName>
    </recommendedName>
</protein>
<dbReference type="CDD" id="cd00143">
    <property type="entry name" value="PP2Cc"/>
    <property type="match status" value="1"/>
</dbReference>
<evidence type="ECO:0000313" key="3">
    <source>
        <dbReference type="Proteomes" id="UP000648801"/>
    </source>
</evidence>
<reference evidence="2" key="2">
    <citation type="submission" date="2020-09" db="EMBL/GenBank/DDBJ databases">
        <authorList>
            <person name="Sun Q."/>
            <person name="Zhou Y."/>
        </authorList>
    </citation>
    <scope>NUCLEOTIDE SEQUENCE</scope>
    <source>
        <strain evidence="2">CGMCC 1.15447</strain>
    </source>
</reference>
<dbReference type="InterPro" id="IPR015655">
    <property type="entry name" value="PP2C"/>
</dbReference>
<dbReference type="Gene3D" id="3.60.40.10">
    <property type="entry name" value="PPM-type phosphatase domain"/>
    <property type="match status" value="1"/>
</dbReference>
<dbReference type="AlphaFoldDB" id="A0A916RWW2"/>
<dbReference type="PROSITE" id="PS51746">
    <property type="entry name" value="PPM_2"/>
    <property type="match status" value="1"/>
</dbReference>
<organism evidence="2 3">
    <name type="scientific">Edaphobacter acidisoli</name>
    <dbReference type="NCBI Taxonomy" id="2040573"/>
    <lineage>
        <taxon>Bacteria</taxon>
        <taxon>Pseudomonadati</taxon>
        <taxon>Acidobacteriota</taxon>
        <taxon>Terriglobia</taxon>
        <taxon>Terriglobales</taxon>
        <taxon>Acidobacteriaceae</taxon>
        <taxon>Edaphobacter</taxon>
    </lineage>
</organism>
<dbReference type="InterPro" id="IPR001932">
    <property type="entry name" value="PPM-type_phosphatase-like_dom"/>
</dbReference>
<dbReference type="PANTHER" id="PTHR13832">
    <property type="entry name" value="PROTEIN PHOSPHATASE 2C"/>
    <property type="match status" value="1"/>
</dbReference>
<evidence type="ECO:0000259" key="1">
    <source>
        <dbReference type="PROSITE" id="PS51746"/>
    </source>
</evidence>
<name>A0A916RWW2_9BACT</name>
<dbReference type="InterPro" id="IPR036457">
    <property type="entry name" value="PPM-type-like_dom_sf"/>
</dbReference>
<feature type="domain" description="PPM-type phosphatase" evidence="1">
    <location>
        <begin position="7"/>
        <end position="271"/>
    </location>
</feature>
<keyword evidence="3" id="KW-1185">Reference proteome</keyword>
<dbReference type="SMART" id="SM00332">
    <property type="entry name" value="PP2Cc"/>
    <property type="match status" value="1"/>
</dbReference>
<proteinExistence type="predicted"/>
<dbReference type="PANTHER" id="PTHR13832:SF827">
    <property type="entry name" value="PROTEIN PHOSPHATASE 1L"/>
    <property type="match status" value="1"/>
</dbReference>
<evidence type="ECO:0000313" key="2">
    <source>
        <dbReference type="EMBL" id="GGA74675.1"/>
    </source>
</evidence>
<dbReference type="SUPFAM" id="SSF81606">
    <property type="entry name" value="PP2C-like"/>
    <property type="match status" value="1"/>
</dbReference>
<dbReference type="Proteomes" id="UP000648801">
    <property type="component" value="Unassembled WGS sequence"/>
</dbReference>
<dbReference type="GO" id="GO:0004722">
    <property type="term" value="F:protein serine/threonine phosphatase activity"/>
    <property type="evidence" value="ECO:0007669"/>
    <property type="project" value="InterPro"/>
</dbReference>
<dbReference type="Pfam" id="PF13672">
    <property type="entry name" value="PP2C_2"/>
    <property type="match status" value="1"/>
</dbReference>
<sequence>MSQSQLIYAMLSDRGRVRRGNEDACAASPEAGVYVVCDGMGGAAAGEIASHLAAETLLENLAPMTTNGKPTEKPESRLSAAIQAANQAVYRESRQSARLAGMGTTLVALLHAPMTNGSKLGQRRHANSRSTDPATLWLAHVGDSRCYRWRRGQLERLTVDHSLVEEQVRAGQITRAQAARSPMRNLITRAIGSQAVVEPEIQGHRPQPGDLYLLASDGLVHELDDDEIARVLDNVPLPSTKVGLKRACEALVSAANSSGGHDNITVLLVGIGA</sequence>
<dbReference type="RefSeq" id="WP_188760105.1">
    <property type="nucleotide sequence ID" value="NZ_BMJB01000002.1"/>
</dbReference>